<feature type="transmembrane region" description="Helical" evidence="2">
    <location>
        <begin position="690"/>
        <end position="709"/>
    </location>
</feature>
<feature type="transmembrane region" description="Helical" evidence="2">
    <location>
        <begin position="939"/>
        <end position="958"/>
    </location>
</feature>
<feature type="transmembrane region" description="Helical" evidence="2">
    <location>
        <begin position="170"/>
        <end position="194"/>
    </location>
</feature>
<evidence type="ECO:0000256" key="2">
    <source>
        <dbReference type="SAM" id="Phobius"/>
    </source>
</evidence>
<feature type="transmembrane region" description="Helical" evidence="2">
    <location>
        <begin position="663"/>
        <end position="684"/>
    </location>
</feature>
<feature type="transmembrane region" description="Helical" evidence="2">
    <location>
        <begin position="990"/>
        <end position="1010"/>
    </location>
</feature>
<dbReference type="NCBIfam" id="NF047321">
    <property type="entry name" value="SCO7613_CTERM"/>
    <property type="match status" value="1"/>
</dbReference>
<feature type="region of interest" description="Disordered" evidence="1">
    <location>
        <begin position="1"/>
        <end position="37"/>
    </location>
</feature>
<feature type="compositionally biased region" description="Basic and acidic residues" evidence="1">
    <location>
        <begin position="753"/>
        <end position="788"/>
    </location>
</feature>
<dbReference type="Proteomes" id="UP000627984">
    <property type="component" value="Unassembled WGS sequence"/>
</dbReference>
<feature type="transmembrane region" description="Helical" evidence="2">
    <location>
        <begin position="504"/>
        <end position="528"/>
    </location>
</feature>
<feature type="compositionally biased region" description="Low complexity" evidence="1">
    <location>
        <begin position="109"/>
        <end position="131"/>
    </location>
</feature>
<organism evidence="3 4">
    <name type="scientific">Planomonospora parontospora</name>
    <dbReference type="NCBI Taxonomy" id="58119"/>
    <lineage>
        <taxon>Bacteria</taxon>
        <taxon>Bacillati</taxon>
        <taxon>Actinomycetota</taxon>
        <taxon>Actinomycetes</taxon>
        <taxon>Streptosporangiales</taxon>
        <taxon>Streptosporangiaceae</taxon>
        <taxon>Planomonospora</taxon>
    </lineage>
</organism>
<feature type="transmembrane region" description="Helical" evidence="2">
    <location>
        <begin position="307"/>
        <end position="326"/>
    </location>
</feature>
<evidence type="ECO:0000313" key="3">
    <source>
        <dbReference type="EMBL" id="GGK71026.1"/>
    </source>
</evidence>
<sequence>MRRATGRRHGEGMEPADPLPDAADPLPGSADPLSDAAFMPGEPRCPECGVRLTAPQERCPRCALPLSGPLAAELWRLDQALAELGARRSELLVRRSRLLRMLRAEDARQSAQAGGSSPEAAAGARRAGTTGREARGPVGTGRTGGGRNGTGGVGPARPGGDFSPKAVQNLLLALGGLLLAVAAVVFTAVSWGHLGIGGRAAVLAGFTAVIMAVPLALAGRGLTATAETVAALGVVLLLLDGYAVRQAGLAGAATLAGNVYAGGVFAVVALAMAAYSRVVPLRLPLPAAVLFAQFPLVLVAAELPAPWVTAAFAATAAADAALLLFLKHRSAAPIRPGIRRTAALSFGTVWTLGVLYGAADSAPDLMWGFSSGDRLGAAVRGALLAVLALTGITVALRRAVGRVTGLAAASAFALAAGLAAPFLPLVPSGWHALVYAVAGLAVATAALCPAGPDEPGIRSAAVVTGGSLAVLTVLPFHTDIAWALTEPFARLDRIWSGPHGYGEGWSPVPLTPVVVLALLAAASAALAVRGRVPAVLGRRPDPAVPAASAPGTAGSGHGLRRPAGVAALLSGTIGTVLVPDALGWTHPAAVATLLALAAALTAGAALTGRRWRAETLATAAAAVTLWAAVTALAERTATHAALVCLLLVWAAAALLARTRAVRLLGAGLATVLAGGEVLAVGASLGWPARYAAFGLFAVAGLAAAAAGLVRRPYGPAVRGSATGPAGSGDREGAGGSRASGTGRDGEGGPEEPSAGREKRGGPEELPARGEKWGGSEEPSAGHDGEGGLRDPSAGRGMRGRLRELSAGLEAAGHCLTAWGLALVVHDSLVPGPGVAHLPALSLACAVIGVLLAGTALRPDRRPAAYAGTGFLLAAAWLRLLASDITVVEAYTVPFSLVLLAFGLLRARGGRVSSWSVYGSGLASGLLPSTIAVLTGDGGLRPLLLGGFSLAVLLVGARFRLQAPAVLGGLTLAVVALHELAPWIAQAVAAVPRWVPMALGGLLLVVVGATYEARLREVRRLREAVGRMR</sequence>
<comment type="caution">
    <text evidence="3">The sequence shown here is derived from an EMBL/GenBank/DDBJ whole genome shotgun (WGS) entry which is preliminary data.</text>
</comment>
<feature type="transmembrane region" description="Helical" evidence="2">
    <location>
        <begin position="283"/>
        <end position="301"/>
    </location>
</feature>
<feature type="transmembrane region" description="Helical" evidence="2">
    <location>
        <begin position="403"/>
        <end position="423"/>
    </location>
</feature>
<feature type="compositionally biased region" description="Low complexity" evidence="1">
    <location>
        <begin position="15"/>
        <end position="33"/>
    </location>
</feature>
<feature type="transmembrane region" description="Helical" evidence="2">
    <location>
        <begin position="588"/>
        <end position="608"/>
    </location>
</feature>
<feature type="transmembrane region" description="Helical" evidence="2">
    <location>
        <begin position="916"/>
        <end position="933"/>
    </location>
</feature>
<evidence type="ECO:0000256" key="1">
    <source>
        <dbReference type="SAM" id="MobiDB-lite"/>
    </source>
</evidence>
<feature type="transmembrane region" description="Helical" evidence="2">
    <location>
        <begin position="224"/>
        <end position="243"/>
    </location>
</feature>
<keyword evidence="2" id="KW-1133">Transmembrane helix</keyword>
<feature type="transmembrane region" description="Helical" evidence="2">
    <location>
        <begin position="863"/>
        <end position="881"/>
    </location>
</feature>
<feature type="transmembrane region" description="Helical" evidence="2">
    <location>
        <begin position="429"/>
        <end position="448"/>
    </location>
</feature>
<feature type="transmembrane region" description="Helical" evidence="2">
    <location>
        <begin position="639"/>
        <end position="656"/>
    </location>
</feature>
<dbReference type="AlphaFoldDB" id="A0AA37F580"/>
<feature type="transmembrane region" description="Helical" evidence="2">
    <location>
        <begin position="615"/>
        <end position="633"/>
    </location>
</feature>
<feature type="transmembrane region" description="Helical" evidence="2">
    <location>
        <begin position="965"/>
        <end position="984"/>
    </location>
</feature>
<dbReference type="InterPro" id="IPR058062">
    <property type="entry name" value="SCO7613_C"/>
</dbReference>
<feature type="region of interest" description="Disordered" evidence="1">
    <location>
        <begin position="717"/>
        <end position="796"/>
    </location>
</feature>
<feature type="transmembrane region" description="Helical" evidence="2">
    <location>
        <begin position="249"/>
        <end position="271"/>
    </location>
</feature>
<evidence type="ECO:0000313" key="4">
    <source>
        <dbReference type="Proteomes" id="UP000627984"/>
    </source>
</evidence>
<feature type="transmembrane region" description="Helical" evidence="2">
    <location>
        <begin position="460"/>
        <end position="484"/>
    </location>
</feature>
<keyword evidence="2" id="KW-0472">Membrane</keyword>
<gene>
    <name evidence="3" type="ORF">GCM10010126_33200</name>
</gene>
<feature type="transmembrane region" description="Helical" evidence="2">
    <location>
        <begin position="200"/>
        <end position="217"/>
    </location>
</feature>
<reference evidence="3" key="2">
    <citation type="submission" date="2022-09" db="EMBL/GenBank/DDBJ databases">
        <authorList>
            <person name="Sun Q."/>
            <person name="Ohkuma M."/>
        </authorList>
    </citation>
    <scope>NUCLEOTIDE SEQUENCE</scope>
    <source>
        <strain evidence="3">JCM 3093</strain>
    </source>
</reference>
<feature type="compositionally biased region" description="Gly residues" evidence="1">
    <location>
        <begin position="138"/>
        <end position="154"/>
    </location>
</feature>
<feature type="transmembrane region" description="Helical" evidence="2">
    <location>
        <begin position="887"/>
        <end position="904"/>
    </location>
</feature>
<keyword evidence="2" id="KW-0812">Transmembrane</keyword>
<protein>
    <submittedName>
        <fullName evidence="3">Uncharacterized protein</fullName>
    </submittedName>
</protein>
<feature type="transmembrane region" description="Helical" evidence="2">
    <location>
        <begin position="338"/>
        <end position="358"/>
    </location>
</feature>
<accession>A0AA37F580</accession>
<feature type="transmembrane region" description="Helical" evidence="2">
    <location>
        <begin position="804"/>
        <end position="824"/>
    </location>
</feature>
<feature type="region of interest" description="Disordered" evidence="1">
    <location>
        <begin position="108"/>
        <end position="159"/>
    </location>
</feature>
<feature type="transmembrane region" description="Helical" evidence="2">
    <location>
        <begin position="378"/>
        <end position="396"/>
    </location>
</feature>
<reference evidence="3" key="1">
    <citation type="journal article" date="2014" name="Int. J. Syst. Evol. Microbiol.">
        <title>Complete genome sequence of Corynebacterium casei LMG S-19264T (=DSM 44701T), isolated from a smear-ripened cheese.</title>
        <authorList>
            <consortium name="US DOE Joint Genome Institute (JGI-PGF)"/>
            <person name="Walter F."/>
            <person name="Albersmeier A."/>
            <person name="Kalinowski J."/>
            <person name="Ruckert C."/>
        </authorList>
    </citation>
    <scope>NUCLEOTIDE SEQUENCE</scope>
    <source>
        <strain evidence="3">JCM 3093</strain>
    </source>
</reference>
<name>A0AA37F580_9ACTN</name>
<feature type="transmembrane region" description="Helical" evidence="2">
    <location>
        <begin position="836"/>
        <end position="856"/>
    </location>
</feature>
<feature type="transmembrane region" description="Helical" evidence="2">
    <location>
        <begin position="563"/>
        <end position="582"/>
    </location>
</feature>
<dbReference type="EMBL" id="BMQD01000009">
    <property type="protein sequence ID" value="GGK71026.1"/>
    <property type="molecule type" value="Genomic_DNA"/>
</dbReference>
<proteinExistence type="predicted"/>